<dbReference type="Proteomes" id="UP001596505">
    <property type="component" value="Unassembled WGS sequence"/>
</dbReference>
<dbReference type="Pfam" id="PF00202">
    <property type="entry name" value="Aminotran_3"/>
    <property type="match status" value="1"/>
</dbReference>
<dbReference type="GO" id="GO:0008483">
    <property type="term" value="F:transaminase activity"/>
    <property type="evidence" value="ECO:0007669"/>
    <property type="project" value="UniProtKB-KW"/>
</dbReference>
<proteinExistence type="inferred from homology"/>
<dbReference type="PANTHER" id="PTHR43094:SF1">
    <property type="entry name" value="AMINOTRANSFERASE CLASS-III"/>
    <property type="match status" value="1"/>
</dbReference>
<evidence type="ECO:0000313" key="6">
    <source>
        <dbReference type="Proteomes" id="UP001596505"/>
    </source>
</evidence>
<dbReference type="SUPFAM" id="SSF53383">
    <property type="entry name" value="PLP-dependent transferases"/>
    <property type="match status" value="1"/>
</dbReference>
<protein>
    <submittedName>
        <fullName evidence="5">Aspartate aminotransferase family protein</fullName>
    </submittedName>
</protein>
<dbReference type="RefSeq" id="WP_380965370.1">
    <property type="nucleotide sequence ID" value="NZ_JBHTCO010000005.1"/>
</dbReference>
<gene>
    <name evidence="5" type="ORF">ACFQRG_08160</name>
</gene>
<dbReference type="InterPro" id="IPR015422">
    <property type="entry name" value="PyrdxlP-dep_Trfase_small"/>
</dbReference>
<dbReference type="InterPro" id="IPR015424">
    <property type="entry name" value="PyrdxlP-dep_Trfase"/>
</dbReference>
<name>A0ABW2PU75_9BACL</name>
<dbReference type="PROSITE" id="PS00498">
    <property type="entry name" value="TYROSINASE_2"/>
    <property type="match status" value="1"/>
</dbReference>
<evidence type="ECO:0000256" key="3">
    <source>
        <dbReference type="RuleBase" id="RU003560"/>
    </source>
</evidence>
<dbReference type="InterPro" id="IPR015421">
    <property type="entry name" value="PyrdxlP-dep_Trfase_major"/>
</dbReference>
<dbReference type="InterPro" id="IPR005814">
    <property type="entry name" value="Aminotrans_3"/>
</dbReference>
<dbReference type="PIRSF" id="PIRSF000521">
    <property type="entry name" value="Transaminase_4ab_Lys_Orn"/>
    <property type="match status" value="1"/>
</dbReference>
<keyword evidence="2 3" id="KW-0663">Pyridoxal phosphate</keyword>
<reference evidence="6" key="1">
    <citation type="journal article" date="2019" name="Int. J. Syst. Evol. Microbiol.">
        <title>The Global Catalogue of Microorganisms (GCM) 10K type strain sequencing project: providing services to taxonomists for standard genome sequencing and annotation.</title>
        <authorList>
            <consortium name="The Broad Institute Genomics Platform"/>
            <consortium name="The Broad Institute Genome Sequencing Center for Infectious Disease"/>
            <person name="Wu L."/>
            <person name="Ma J."/>
        </authorList>
    </citation>
    <scope>NUCLEOTIDE SEQUENCE [LARGE SCALE GENOMIC DNA]</scope>
    <source>
        <strain evidence="6">CGMCC 1.16305</strain>
    </source>
</reference>
<evidence type="ECO:0000259" key="4">
    <source>
        <dbReference type="PROSITE" id="PS00498"/>
    </source>
</evidence>
<comment type="caution">
    <text evidence="5">The sequence shown here is derived from an EMBL/GenBank/DDBJ whole genome shotgun (WGS) entry which is preliminary data.</text>
</comment>
<keyword evidence="6" id="KW-1185">Reference proteome</keyword>
<sequence>MSGNLSTKNRMKELAELDKKHYLHPTTPVKAHFEQGPPIIVSEGKGIYIKDVNGEEYIDGMSMLWNVNLGHGQKELAQAAQEQMSKLAYSSSFFGNSHERAIELAEKLATLTPGDLNVVFYTSGGSESNDSAFKLARYYWKVKGEPNRTKIIGLERAYHGTTLGATSATGMTEFQNFVNAKAPDFFHAKAHQTNCELGDKSDPNYEGCIRDIVEKEGPETIAAVVLEPVQGAGGVFFPPEGYLQAVRKLCDEFGILMITDEVITGFGRTGKMFGVNNWDVVPDLMTVAKGITSGYSQLGAVIMKEKIRDELVKSDDVLFHGFTYSGHPTACAVALKNLEIIERDNIVANAKNMEAVLKEGLKYLEEKHKTVTKTRALGLLAAFELYEDPESGKRFDPSFLAAHKLVDECFDRKLILRTAEWDGDNIIAIAPALIVNKQEVENIISIIDDSLTAFEKKLG</sequence>
<dbReference type="InterPro" id="IPR002227">
    <property type="entry name" value="Tyrosinase_Cu-bd"/>
</dbReference>
<feature type="domain" description="Tyrosinase copper-binding" evidence="4">
    <location>
        <begin position="396"/>
        <end position="407"/>
    </location>
</feature>
<dbReference type="InterPro" id="IPR049704">
    <property type="entry name" value="Aminotrans_3_PPA_site"/>
</dbReference>
<keyword evidence="5" id="KW-0032">Aminotransferase</keyword>
<keyword evidence="5" id="KW-0808">Transferase</keyword>
<accession>A0ABW2PU75</accession>
<dbReference type="PROSITE" id="PS00600">
    <property type="entry name" value="AA_TRANSFER_CLASS_3"/>
    <property type="match status" value="1"/>
</dbReference>
<dbReference type="PANTHER" id="PTHR43094">
    <property type="entry name" value="AMINOTRANSFERASE"/>
    <property type="match status" value="1"/>
</dbReference>
<comment type="similarity">
    <text evidence="1 3">Belongs to the class-III pyridoxal-phosphate-dependent aminotransferase family.</text>
</comment>
<evidence type="ECO:0000256" key="2">
    <source>
        <dbReference type="ARBA" id="ARBA00022898"/>
    </source>
</evidence>
<evidence type="ECO:0000313" key="5">
    <source>
        <dbReference type="EMBL" id="MFC7392958.1"/>
    </source>
</evidence>
<organism evidence="5 6">
    <name type="scientific">Scopulibacillus cellulosilyticus</name>
    <dbReference type="NCBI Taxonomy" id="2665665"/>
    <lineage>
        <taxon>Bacteria</taxon>
        <taxon>Bacillati</taxon>
        <taxon>Bacillota</taxon>
        <taxon>Bacilli</taxon>
        <taxon>Bacillales</taxon>
        <taxon>Sporolactobacillaceae</taxon>
        <taxon>Scopulibacillus</taxon>
    </lineage>
</organism>
<dbReference type="Gene3D" id="3.90.1150.10">
    <property type="entry name" value="Aspartate Aminotransferase, domain 1"/>
    <property type="match status" value="1"/>
</dbReference>
<evidence type="ECO:0000256" key="1">
    <source>
        <dbReference type="ARBA" id="ARBA00008954"/>
    </source>
</evidence>
<dbReference type="EMBL" id="JBHTCO010000005">
    <property type="protein sequence ID" value="MFC7392958.1"/>
    <property type="molecule type" value="Genomic_DNA"/>
</dbReference>
<dbReference type="CDD" id="cd00610">
    <property type="entry name" value="OAT_like"/>
    <property type="match status" value="1"/>
</dbReference>
<dbReference type="Gene3D" id="3.40.640.10">
    <property type="entry name" value="Type I PLP-dependent aspartate aminotransferase-like (Major domain)"/>
    <property type="match status" value="1"/>
</dbReference>